<dbReference type="Proteomes" id="UP001221268">
    <property type="component" value="Chromosome"/>
</dbReference>
<keyword evidence="1" id="KW-0378">Hydrolase</keyword>
<dbReference type="Pfam" id="PF06300">
    <property type="entry name" value="Tsp45I"/>
    <property type="match status" value="1"/>
</dbReference>
<sequence length="270" mass="30660">MSKKITNLWTQKSIDLANQKDYLDQLFRVYPMSVNLRREVSADTQHNIQNALNSKNHKELIRILLKQEVFPIKDSYVAYLKRDKTAIDRNPATVARLGGMLLEMGFEEIINKTSIPKETNRQIGPLFKRWVDSGILGAPITDQADVFMASAENMIFNASDAAMKHFAEEHLGYNHNKGLDFIARFNHQYIIGEAKFLSDFGGHQNAQFADAVSTMQSKLKPSKHHVHIIAILDGVLYIPGKHKLFEAISAFKPTETVLSAILLRDYLYSL</sequence>
<protein>
    <submittedName>
        <fullName evidence="1">Restriction endonuclease</fullName>
    </submittedName>
</protein>
<reference evidence="1 2" key="1">
    <citation type="submission" date="2023-01" db="EMBL/GenBank/DDBJ databases">
        <authorList>
            <person name="Yang C."/>
        </authorList>
    </citation>
    <scope>NUCLEOTIDE SEQUENCE [LARGE SCALE GENOMIC DNA]</scope>
    <source>
        <strain evidence="1 2">ZJ106</strain>
    </source>
</reference>
<keyword evidence="1" id="KW-0255">Endonuclease</keyword>
<organism evidence="1 2">
    <name type="scientific">Neisseria lisongii</name>
    <dbReference type="NCBI Taxonomy" id="2912188"/>
    <lineage>
        <taxon>Bacteria</taxon>
        <taxon>Pseudomonadati</taxon>
        <taxon>Pseudomonadota</taxon>
        <taxon>Betaproteobacteria</taxon>
        <taxon>Neisseriales</taxon>
        <taxon>Neisseriaceae</taxon>
        <taxon>Neisseria</taxon>
    </lineage>
</organism>
<evidence type="ECO:0000313" key="2">
    <source>
        <dbReference type="Proteomes" id="UP001221268"/>
    </source>
</evidence>
<evidence type="ECO:0000313" key="1">
    <source>
        <dbReference type="EMBL" id="WCL72112.1"/>
    </source>
</evidence>
<dbReference type="GO" id="GO:0004519">
    <property type="term" value="F:endonuclease activity"/>
    <property type="evidence" value="ECO:0007669"/>
    <property type="project" value="UniProtKB-KW"/>
</dbReference>
<dbReference type="InterPro" id="IPR010443">
    <property type="entry name" value="Restrct_endonuc_II_Tsp45I"/>
</dbReference>
<name>A0ABY7RLH7_9NEIS</name>
<accession>A0ABY7RLH7</accession>
<keyword evidence="1" id="KW-0540">Nuclease</keyword>
<keyword evidence="2" id="KW-1185">Reference proteome</keyword>
<dbReference type="EMBL" id="CP116766">
    <property type="protein sequence ID" value="WCL72112.1"/>
    <property type="molecule type" value="Genomic_DNA"/>
</dbReference>
<dbReference type="RefSeq" id="WP_237091094.1">
    <property type="nucleotide sequence ID" value="NZ_CP116766.1"/>
</dbReference>
<proteinExistence type="predicted"/>
<gene>
    <name evidence="1" type="ORF">PJU73_03105</name>
</gene>